<dbReference type="Proteomes" id="UP001208690">
    <property type="component" value="Unassembled WGS sequence"/>
</dbReference>
<dbReference type="EMBL" id="JALIEB010000011">
    <property type="protein sequence ID" value="MCV3272934.1"/>
    <property type="molecule type" value="Genomic_DNA"/>
</dbReference>
<sequence length="132" mass="13864">MRFVLMLMMMALTLAACGRERGETGAALYAANCAICHGADARGGGGGGVDGLSKTPPDLTGLALRNGGIFPADHVLTVLDSYGLDGRHWPQMSALPALQSENRARVRVGNRRVRTSVPNAALLIYLESVQAS</sequence>
<evidence type="ECO:0000256" key="2">
    <source>
        <dbReference type="ARBA" id="ARBA00022723"/>
    </source>
</evidence>
<dbReference type="RefSeq" id="WP_263845253.1">
    <property type="nucleotide sequence ID" value="NZ_JALIEB010000011.1"/>
</dbReference>
<keyword evidence="2 4" id="KW-0479">Metal-binding</keyword>
<feature type="domain" description="Cytochrome c" evidence="6">
    <location>
        <begin position="20"/>
        <end position="130"/>
    </location>
</feature>
<organism evidence="7 8">
    <name type="scientific">Roseobacter sinensis</name>
    <dbReference type="NCBI Taxonomy" id="2931391"/>
    <lineage>
        <taxon>Bacteria</taxon>
        <taxon>Pseudomonadati</taxon>
        <taxon>Pseudomonadota</taxon>
        <taxon>Alphaproteobacteria</taxon>
        <taxon>Rhodobacterales</taxon>
        <taxon>Roseobacteraceae</taxon>
        <taxon>Roseobacter</taxon>
    </lineage>
</organism>
<gene>
    <name evidence="7" type="ORF">MUB52_15985</name>
</gene>
<dbReference type="PROSITE" id="PS51007">
    <property type="entry name" value="CYTC"/>
    <property type="match status" value="1"/>
</dbReference>
<comment type="caution">
    <text evidence="7">The sequence shown here is derived from an EMBL/GenBank/DDBJ whole genome shotgun (WGS) entry which is preliminary data.</text>
</comment>
<proteinExistence type="predicted"/>
<dbReference type="SUPFAM" id="SSF46626">
    <property type="entry name" value="Cytochrome c"/>
    <property type="match status" value="1"/>
</dbReference>
<dbReference type="PROSITE" id="PS51257">
    <property type="entry name" value="PROKAR_LIPOPROTEIN"/>
    <property type="match status" value="1"/>
</dbReference>
<evidence type="ECO:0000259" key="6">
    <source>
        <dbReference type="PROSITE" id="PS51007"/>
    </source>
</evidence>
<evidence type="ECO:0000256" key="3">
    <source>
        <dbReference type="ARBA" id="ARBA00023004"/>
    </source>
</evidence>
<dbReference type="Pfam" id="PF00034">
    <property type="entry name" value="Cytochrom_C"/>
    <property type="match status" value="1"/>
</dbReference>
<feature type="chain" id="PRO_5046746708" evidence="5">
    <location>
        <begin position="19"/>
        <end position="132"/>
    </location>
</feature>
<reference evidence="7 8" key="1">
    <citation type="submission" date="2022-04" db="EMBL/GenBank/DDBJ databases">
        <title>Roseobacter sp. WL0113 is a bacterium isolated from neritic sediment.</title>
        <authorList>
            <person name="Wang L."/>
            <person name="He W."/>
            <person name="Zhang D.-F."/>
        </authorList>
    </citation>
    <scope>NUCLEOTIDE SEQUENCE [LARGE SCALE GENOMIC DNA]</scope>
    <source>
        <strain evidence="7 8">WL0113</strain>
    </source>
</reference>
<evidence type="ECO:0000256" key="4">
    <source>
        <dbReference type="PROSITE-ProRule" id="PRU00433"/>
    </source>
</evidence>
<evidence type="ECO:0000313" key="7">
    <source>
        <dbReference type="EMBL" id="MCV3272934.1"/>
    </source>
</evidence>
<dbReference type="InterPro" id="IPR036909">
    <property type="entry name" value="Cyt_c-like_dom_sf"/>
</dbReference>
<evidence type="ECO:0000313" key="8">
    <source>
        <dbReference type="Proteomes" id="UP001208690"/>
    </source>
</evidence>
<keyword evidence="3 4" id="KW-0408">Iron</keyword>
<keyword evidence="8" id="KW-1185">Reference proteome</keyword>
<keyword evidence="1 4" id="KW-0349">Heme</keyword>
<feature type="signal peptide" evidence="5">
    <location>
        <begin position="1"/>
        <end position="18"/>
    </location>
</feature>
<accession>A0ABT3BHS4</accession>
<dbReference type="InterPro" id="IPR009056">
    <property type="entry name" value="Cyt_c-like_dom"/>
</dbReference>
<dbReference type="Gene3D" id="1.10.760.10">
    <property type="entry name" value="Cytochrome c-like domain"/>
    <property type="match status" value="1"/>
</dbReference>
<protein>
    <submittedName>
        <fullName evidence="7">C-type cytochrome</fullName>
    </submittedName>
</protein>
<evidence type="ECO:0000256" key="5">
    <source>
        <dbReference type="SAM" id="SignalP"/>
    </source>
</evidence>
<name>A0ABT3BHS4_9RHOB</name>
<keyword evidence="5" id="KW-0732">Signal</keyword>
<evidence type="ECO:0000256" key="1">
    <source>
        <dbReference type="ARBA" id="ARBA00022617"/>
    </source>
</evidence>